<keyword evidence="1" id="KW-0540">Nuclease</keyword>
<dbReference type="SMART" id="SM00318">
    <property type="entry name" value="SNc"/>
    <property type="match status" value="1"/>
</dbReference>
<dbReference type="PROSITE" id="PS50830">
    <property type="entry name" value="TNASE_3"/>
    <property type="match status" value="1"/>
</dbReference>
<comment type="caution">
    <text evidence="6">The sequence shown here is derived from an EMBL/GenBank/DDBJ whole genome shotgun (WGS) entry which is preliminary data.</text>
</comment>
<dbReference type="PANTHER" id="PTHR12302">
    <property type="entry name" value="EBNA2 BINDING PROTEIN P100"/>
    <property type="match status" value="1"/>
</dbReference>
<name>A0ABS7D2W7_9BACL</name>
<reference evidence="6 7" key="1">
    <citation type="submission" date="2021-07" db="EMBL/GenBank/DDBJ databases">
        <title>Paenibacillus radiodurans sp. nov., isolated from the southeastern edge of Tengger Desert.</title>
        <authorList>
            <person name="Zhang G."/>
        </authorList>
    </citation>
    <scope>NUCLEOTIDE SEQUENCE [LARGE SCALE GENOMIC DNA]</scope>
    <source>
        <strain evidence="6 7">DT7-4</strain>
    </source>
</reference>
<keyword evidence="7" id="KW-1185">Reference proteome</keyword>
<dbReference type="InterPro" id="IPR016071">
    <property type="entry name" value="Staphylococal_nuclease_OB-fold"/>
</dbReference>
<proteinExistence type="predicted"/>
<evidence type="ECO:0000256" key="2">
    <source>
        <dbReference type="ARBA" id="ARBA00022759"/>
    </source>
</evidence>
<dbReference type="InterPro" id="IPR035437">
    <property type="entry name" value="SNase_OB-fold_sf"/>
</dbReference>
<gene>
    <name evidence="6" type="ORF">K0T92_05510</name>
</gene>
<evidence type="ECO:0000256" key="4">
    <source>
        <dbReference type="SAM" id="MobiDB-lite"/>
    </source>
</evidence>
<dbReference type="PANTHER" id="PTHR12302:SF3">
    <property type="entry name" value="SERINE_THREONINE-PROTEIN KINASE 31"/>
    <property type="match status" value="1"/>
</dbReference>
<dbReference type="Pfam" id="PF00565">
    <property type="entry name" value="SNase"/>
    <property type="match status" value="1"/>
</dbReference>
<evidence type="ECO:0000313" key="6">
    <source>
        <dbReference type="EMBL" id="MBW7474193.1"/>
    </source>
</evidence>
<dbReference type="PROSITE" id="PS51257">
    <property type="entry name" value="PROKAR_LIPOPROTEIN"/>
    <property type="match status" value="1"/>
</dbReference>
<feature type="domain" description="TNase-like" evidence="5">
    <location>
        <begin position="54"/>
        <end position="181"/>
    </location>
</feature>
<accession>A0ABS7D2W7</accession>
<sequence length="257" mass="28099">MDIKSNSRCLRMIMVIALLAVITIIAGCSTTTVAENDPLVHAIMQQYPELSGKKYELESVGRIVDGDTLVTESGHKIRLIGVNTPEVKGESRPLGLKASEYTASKLEGKRVILFPDTGDTDRYGRLLRYLFIEGEMVMFNEMLLRDGYASVMTIPPNVTYADRFVEMEQAARAAGTGLWGGGLNADQEAEPEDHAAGSNGQINEAAGSCSNPLIKGNIRGTTKIYHLPESRSYNQTKAEQMFCTEQDAEAAGFRKAK</sequence>
<dbReference type="Gene3D" id="2.40.50.90">
    <property type="match status" value="1"/>
</dbReference>
<dbReference type="EMBL" id="JAHZIJ010000002">
    <property type="protein sequence ID" value="MBW7474193.1"/>
    <property type="molecule type" value="Genomic_DNA"/>
</dbReference>
<evidence type="ECO:0000256" key="1">
    <source>
        <dbReference type="ARBA" id="ARBA00022722"/>
    </source>
</evidence>
<dbReference type="RefSeq" id="WP_219871428.1">
    <property type="nucleotide sequence ID" value="NZ_JAHZIJ010000002.1"/>
</dbReference>
<protein>
    <submittedName>
        <fullName evidence="6">Thermonuclease family protein</fullName>
    </submittedName>
</protein>
<dbReference type="Proteomes" id="UP000812277">
    <property type="component" value="Unassembled WGS sequence"/>
</dbReference>
<evidence type="ECO:0000313" key="7">
    <source>
        <dbReference type="Proteomes" id="UP000812277"/>
    </source>
</evidence>
<keyword evidence="3" id="KW-0378">Hydrolase</keyword>
<dbReference type="SUPFAM" id="SSF50199">
    <property type="entry name" value="Staphylococcal nuclease"/>
    <property type="match status" value="1"/>
</dbReference>
<organism evidence="6 7">
    <name type="scientific">Paenibacillus oenotherae</name>
    <dbReference type="NCBI Taxonomy" id="1435645"/>
    <lineage>
        <taxon>Bacteria</taxon>
        <taxon>Bacillati</taxon>
        <taxon>Bacillota</taxon>
        <taxon>Bacilli</taxon>
        <taxon>Bacillales</taxon>
        <taxon>Paenibacillaceae</taxon>
        <taxon>Paenibacillus</taxon>
    </lineage>
</organism>
<keyword evidence="2" id="KW-0255">Endonuclease</keyword>
<evidence type="ECO:0000259" key="5">
    <source>
        <dbReference type="PROSITE" id="PS50830"/>
    </source>
</evidence>
<evidence type="ECO:0000256" key="3">
    <source>
        <dbReference type="ARBA" id="ARBA00022801"/>
    </source>
</evidence>
<feature type="region of interest" description="Disordered" evidence="4">
    <location>
        <begin position="183"/>
        <end position="204"/>
    </location>
</feature>